<dbReference type="Gene3D" id="1.20.140.30">
    <property type="entry name" value="MOB kinase activator"/>
    <property type="match status" value="1"/>
</dbReference>
<gene>
    <name evidence="1" type="ORF">CMU_018500</name>
</gene>
<dbReference type="VEuPathDB" id="CryptoDB:CMU_018500"/>
<protein>
    <submittedName>
        <fullName evidence="1">Mob1/phocein family protein</fullName>
    </submittedName>
</protein>
<organism evidence="1 2">
    <name type="scientific">Cryptosporidium muris (strain RN66)</name>
    <dbReference type="NCBI Taxonomy" id="441375"/>
    <lineage>
        <taxon>Eukaryota</taxon>
        <taxon>Sar</taxon>
        <taxon>Alveolata</taxon>
        <taxon>Apicomplexa</taxon>
        <taxon>Conoidasida</taxon>
        <taxon>Coccidia</taxon>
        <taxon>Eucoccidiorida</taxon>
        <taxon>Eimeriorina</taxon>
        <taxon>Cryptosporidiidae</taxon>
        <taxon>Cryptosporidium</taxon>
    </lineage>
</organism>
<dbReference type="OMA" id="NERFHIV"/>
<dbReference type="eggNOG" id="KOG0440">
    <property type="taxonomic scope" value="Eukaryota"/>
</dbReference>
<dbReference type="GeneID" id="6995477"/>
<name>B6AD89_CRYMR</name>
<dbReference type="SUPFAM" id="SSF101152">
    <property type="entry name" value="Mob1/phocein"/>
    <property type="match status" value="1"/>
</dbReference>
<keyword evidence="2" id="KW-1185">Reference proteome</keyword>
<dbReference type="SMART" id="SM01388">
    <property type="entry name" value="Mob1_phocein"/>
    <property type="match status" value="1"/>
</dbReference>
<accession>B6AD89</accession>
<dbReference type="InterPro" id="IPR005301">
    <property type="entry name" value="MOB_kinase_act_fam"/>
</dbReference>
<dbReference type="OrthoDB" id="8170117at2759"/>
<dbReference type="InterPro" id="IPR036703">
    <property type="entry name" value="MOB_kinase_act_sf"/>
</dbReference>
<sequence>MDTNKDQNECLKAPISKDVLKYSLDTSILFQAVKNPKGVPQNEWIAQKAMDLFRDAQVAWGFVSNSCHCPLMRAHFMVFKWQDNPHKAAVPLPATIYVKSLFHWIDDQIANTSLFPLKPGVPFSNDFLFIVKNLLRRLFRVYSHIYCHHWPYIESIVAGAHVNYCLKHFVFTCIQNNILDFNELKPLEELAQYIMEDATSNSLKIRHIPNLLQNIGNNDKNLRNSQDNNVTELNSPDTHIPSTSSLLTDSPLFEDTTALGETLSPESLKGEQKRLQENLTSKINAKISGGNPSNKYQISKKNTSMTRVNKNISNLIPFSISPLTERKRIPSVCSDSIVVTGDHHRNDKSSTKENSRKTKTYPWTEFAKKLILCTKKKKKDLKL</sequence>
<dbReference type="Pfam" id="PF03637">
    <property type="entry name" value="Mob1_phocein"/>
    <property type="match status" value="1"/>
</dbReference>
<dbReference type="Proteomes" id="UP000001460">
    <property type="component" value="Unassembled WGS sequence"/>
</dbReference>
<proteinExistence type="predicted"/>
<dbReference type="EMBL" id="DS989728">
    <property type="protein sequence ID" value="EEA06093.1"/>
    <property type="molecule type" value="Genomic_DNA"/>
</dbReference>
<evidence type="ECO:0000313" key="1">
    <source>
        <dbReference type="EMBL" id="EEA06093.1"/>
    </source>
</evidence>
<dbReference type="RefSeq" id="XP_002140442.1">
    <property type="nucleotide sequence ID" value="XM_002140406.1"/>
</dbReference>
<reference evidence="1" key="1">
    <citation type="submission" date="2008-06" db="EMBL/GenBank/DDBJ databases">
        <authorList>
            <person name="Lorenzi H."/>
            <person name="Inman J."/>
            <person name="Miller J."/>
            <person name="Schobel S."/>
            <person name="Amedeo P."/>
            <person name="Caler E.V."/>
            <person name="da Silva J."/>
        </authorList>
    </citation>
    <scope>NUCLEOTIDE SEQUENCE [LARGE SCALE GENOMIC DNA]</scope>
    <source>
        <strain evidence="1">RN66</strain>
    </source>
</reference>
<dbReference type="PANTHER" id="PTHR22599">
    <property type="entry name" value="MPS ONE BINDER KINASE ACTIVATOR-LIKE MOB"/>
    <property type="match status" value="1"/>
</dbReference>
<evidence type="ECO:0000313" key="2">
    <source>
        <dbReference type="Proteomes" id="UP000001460"/>
    </source>
</evidence>
<dbReference type="AlphaFoldDB" id="B6AD89"/>